<dbReference type="Proteomes" id="UP000252355">
    <property type="component" value="Unassembled WGS sequence"/>
</dbReference>
<comment type="caution">
    <text evidence="2">The sequence shown here is derived from an EMBL/GenBank/DDBJ whole genome shotgun (WGS) entry which is preliminary data.</text>
</comment>
<dbReference type="AlphaFoldDB" id="A0A367ZU17"/>
<evidence type="ECO:0000256" key="1">
    <source>
        <dbReference type="SAM" id="MobiDB-lite"/>
    </source>
</evidence>
<accession>A0A367ZU17</accession>
<feature type="region of interest" description="Disordered" evidence="1">
    <location>
        <begin position="1"/>
        <end position="53"/>
    </location>
</feature>
<dbReference type="EMBL" id="QOQW01000002">
    <property type="protein sequence ID" value="RCK81347.1"/>
    <property type="molecule type" value="Genomic_DNA"/>
</dbReference>
<evidence type="ECO:0000313" key="3">
    <source>
        <dbReference type="Proteomes" id="UP000252355"/>
    </source>
</evidence>
<gene>
    <name evidence="2" type="ORF">OZSIB_2216</name>
</gene>
<protein>
    <submittedName>
        <fullName evidence="2">Uncharacterized protein</fullName>
    </submittedName>
</protein>
<proteinExistence type="predicted"/>
<reference evidence="2 3" key="1">
    <citation type="submission" date="2018-05" db="EMBL/GenBank/DDBJ databases">
        <title>A metagenomic window into the 2 km-deep terrestrial subsurface aquifer revealed taxonomically and functionally diverse microbial community comprising novel uncultured bacterial lineages.</title>
        <authorList>
            <person name="Kadnikov V.V."/>
            <person name="Mardanov A.V."/>
            <person name="Beletsky A.V."/>
            <person name="Banks D."/>
            <person name="Pimenov N.V."/>
            <person name="Frank Y.A."/>
            <person name="Karnachuk O.V."/>
            <person name="Ravin N.V."/>
        </authorList>
    </citation>
    <scope>NUCLEOTIDE SEQUENCE [LARGE SCALE GENOMIC DNA]</scope>
    <source>
        <strain evidence="2">BY5</strain>
    </source>
</reference>
<evidence type="ECO:0000313" key="2">
    <source>
        <dbReference type="EMBL" id="RCK81347.1"/>
    </source>
</evidence>
<feature type="compositionally biased region" description="Basic residues" evidence="1">
    <location>
        <begin position="1"/>
        <end position="10"/>
    </location>
</feature>
<feature type="compositionally biased region" description="Basic residues" evidence="1">
    <location>
        <begin position="27"/>
        <end position="46"/>
    </location>
</feature>
<name>A0A367ZU17_9BACT</name>
<sequence>MPKKGRRRLGRGHDRPANDGPSAWVVRRPRRPRSRSRGPASSRHRCMPQAHPW</sequence>
<organism evidence="2 3">
    <name type="scientific">Candidatus Ozemobacter sibiricus</name>
    <dbReference type="NCBI Taxonomy" id="2268124"/>
    <lineage>
        <taxon>Bacteria</taxon>
        <taxon>Candidatus Ozemobacteria</taxon>
        <taxon>Candidatus Ozemobacterales</taxon>
        <taxon>Candidatus Ozemobacteraceae</taxon>
        <taxon>Candidatus Ozemobacter</taxon>
    </lineage>
</organism>